<feature type="chain" id="PRO_5003378446" evidence="1">
    <location>
        <begin position="29"/>
        <end position="264"/>
    </location>
</feature>
<reference evidence="4" key="2">
    <citation type="submission" date="2011-06" db="EMBL/GenBank/DDBJ databases">
        <title>The complete genome sequence of Alicyclobacillus acidocaldarius sp. Tc-4-1.</title>
        <authorList>
            <person name="Chen Y."/>
            <person name="He Y."/>
            <person name="Dong Z."/>
            <person name="Hu S."/>
        </authorList>
    </citation>
    <scope>NUCLEOTIDE SEQUENCE [LARGE SCALE GENOMIC DNA]</scope>
    <source>
        <strain evidence="4">Tc-4-1</strain>
    </source>
</reference>
<dbReference type="GO" id="GO:0016787">
    <property type="term" value="F:hydrolase activity"/>
    <property type="evidence" value="ECO:0007669"/>
    <property type="project" value="UniProtKB-KW"/>
</dbReference>
<proteinExistence type="predicted"/>
<dbReference type="Pfam" id="PF01476">
    <property type="entry name" value="LysM"/>
    <property type="match status" value="2"/>
</dbReference>
<dbReference type="HOGENOM" id="CLU_053345_1_0_9"/>
<keyword evidence="1" id="KW-0732">Signal</keyword>
<dbReference type="SUPFAM" id="SSF54106">
    <property type="entry name" value="LysM domain"/>
    <property type="match status" value="2"/>
</dbReference>
<dbReference type="Gene3D" id="1.10.10.2520">
    <property type="entry name" value="Cell wall hydrolase SleB, domain 1"/>
    <property type="match status" value="1"/>
</dbReference>
<dbReference type="InterPro" id="IPR011105">
    <property type="entry name" value="Cell_wall_hydrolase_SleB"/>
</dbReference>
<feature type="domain" description="LysM" evidence="2">
    <location>
        <begin position="29"/>
        <end position="73"/>
    </location>
</feature>
<evidence type="ECO:0000259" key="2">
    <source>
        <dbReference type="PROSITE" id="PS51782"/>
    </source>
</evidence>
<sequence length="264" mass="27940">MDDMPFRTWIAGCAMVATAALSVSNASAETVTVEPGQSLWTIAHSHGLPVQLVEDANPDVNPQNLPIGSSVKVPEVENVTVKRGDTLFLLGKRFGVSTSEMLAANPAVNPLNLQVGSTVRVPVGPSRSSHVPQAHVAASTPATSSELYWLEHVIHAEAGGEPLQAQIAVGDVIMHRIQAGGYGNTVQQVVFQVSDGHYQFESVANGYIYSQPDAQNVQAALDALNGDDVVPGALVFYNPSETPSGSWVWSQPVVSKIGHLVFAK</sequence>
<dbReference type="eggNOG" id="COG3773">
    <property type="taxonomic scope" value="Bacteria"/>
</dbReference>
<evidence type="ECO:0000256" key="1">
    <source>
        <dbReference type="SAM" id="SignalP"/>
    </source>
</evidence>
<dbReference type="Proteomes" id="UP000000292">
    <property type="component" value="Chromosome"/>
</dbReference>
<dbReference type="CDD" id="cd00118">
    <property type="entry name" value="LysM"/>
    <property type="match status" value="2"/>
</dbReference>
<evidence type="ECO:0000313" key="4">
    <source>
        <dbReference type="Proteomes" id="UP000000292"/>
    </source>
</evidence>
<dbReference type="InterPro" id="IPR036779">
    <property type="entry name" value="LysM_dom_sf"/>
</dbReference>
<dbReference type="PANTHER" id="PTHR33734">
    <property type="entry name" value="LYSM DOMAIN-CONTAINING GPI-ANCHORED PROTEIN 2"/>
    <property type="match status" value="1"/>
</dbReference>
<organism evidence="3 4">
    <name type="scientific">Alicyclobacillus acidocaldarius (strain Tc-4-1)</name>
    <name type="common">Bacillus acidocaldarius</name>
    <dbReference type="NCBI Taxonomy" id="1048834"/>
    <lineage>
        <taxon>Bacteria</taxon>
        <taxon>Bacillati</taxon>
        <taxon>Bacillota</taxon>
        <taxon>Bacilli</taxon>
        <taxon>Bacillales</taxon>
        <taxon>Alicyclobacillaceae</taxon>
        <taxon>Alicyclobacillus</taxon>
    </lineage>
</organism>
<dbReference type="GO" id="GO:0008932">
    <property type="term" value="F:lytic endotransglycosylase activity"/>
    <property type="evidence" value="ECO:0007669"/>
    <property type="project" value="TreeGrafter"/>
</dbReference>
<keyword evidence="3" id="KW-0378">Hydrolase</keyword>
<dbReference type="InterPro" id="IPR042047">
    <property type="entry name" value="SleB_dom1"/>
</dbReference>
<evidence type="ECO:0000313" key="3">
    <source>
        <dbReference type="EMBL" id="AEJ43250.1"/>
    </source>
</evidence>
<dbReference type="PATRIC" id="fig|1048834.4.peg.1249"/>
<dbReference type="PANTHER" id="PTHR33734:SF22">
    <property type="entry name" value="MEMBRANE-BOUND LYTIC MUREIN TRANSGLYCOSYLASE D"/>
    <property type="match status" value="1"/>
</dbReference>
<dbReference type="EMBL" id="CP002902">
    <property type="protein sequence ID" value="AEJ43250.1"/>
    <property type="molecule type" value="Genomic_DNA"/>
</dbReference>
<dbReference type="KEGG" id="aad:TC41_1311"/>
<accession>F8IHW0</accession>
<dbReference type="Pfam" id="PF07486">
    <property type="entry name" value="Hydrolase_2"/>
    <property type="match status" value="1"/>
</dbReference>
<feature type="domain" description="LysM" evidence="2">
    <location>
        <begin position="77"/>
        <end position="121"/>
    </location>
</feature>
<dbReference type="Gene3D" id="6.20.240.60">
    <property type="match status" value="1"/>
</dbReference>
<dbReference type="STRING" id="1048834.TC41_1311"/>
<name>F8IHW0_ALIAT</name>
<dbReference type="AlphaFoldDB" id="F8IHW0"/>
<reference evidence="3 4" key="1">
    <citation type="journal article" date="2011" name="J. Bacteriol.">
        <title>Complete Genome Sequence of Alicyclobacillus acidocaldarius Strain Tc-4-1.</title>
        <authorList>
            <person name="Chen Y."/>
            <person name="He Y."/>
            <person name="Zhang B."/>
            <person name="Yang J."/>
            <person name="Li W."/>
            <person name="Dong Z."/>
            <person name="Hu S."/>
        </authorList>
    </citation>
    <scope>NUCLEOTIDE SEQUENCE [LARGE SCALE GENOMIC DNA]</scope>
    <source>
        <strain evidence="3 4">Tc-4-1</strain>
    </source>
</reference>
<dbReference type="Gene3D" id="3.10.350.10">
    <property type="entry name" value="LysM domain"/>
    <property type="match status" value="2"/>
</dbReference>
<dbReference type="PROSITE" id="PS51782">
    <property type="entry name" value="LYSM"/>
    <property type="match status" value="2"/>
</dbReference>
<gene>
    <name evidence="3" type="primary">cwlJ</name>
    <name evidence="3" type="ordered locus">TC41_1311</name>
</gene>
<dbReference type="InterPro" id="IPR018392">
    <property type="entry name" value="LysM"/>
</dbReference>
<feature type="signal peptide" evidence="1">
    <location>
        <begin position="1"/>
        <end position="28"/>
    </location>
</feature>
<dbReference type="SMART" id="SM00257">
    <property type="entry name" value="LysM"/>
    <property type="match status" value="2"/>
</dbReference>
<dbReference type="eggNOG" id="COG1388">
    <property type="taxonomic scope" value="Bacteria"/>
</dbReference>
<protein>
    <submittedName>
        <fullName evidence="3">Cell wall hydrolase SleB</fullName>
    </submittedName>
</protein>